<keyword evidence="2" id="KW-1185">Reference proteome</keyword>
<dbReference type="RefSeq" id="WP_227708677.1">
    <property type="nucleotide sequence ID" value="NZ_JAJEQX010000032.1"/>
</dbReference>
<dbReference type="Gene3D" id="1.10.10.10">
    <property type="entry name" value="Winged helix-like DNA-binding domain superfamily/Winged helix DNA-binding domain"/>
    <property type="match status" value="1"/>
</dbReference>
<dbReference type="InterPro" id="IPR036388">
    <property type="entry name" value="WH-like_DNA-bd_sf"/>
</dbReference>
<evidence type="ECO:0000313" key="2">
    <source>
        <dbReference type="Proteomes" id="UP001198151"/>
    </source>
</evidence>
<evidence type="ECO:0008006" key="3">
    <source>
        <dbReference type="Google" id="ProtNLM"/>
    </source>
</evidence>
<accession>A0ABS8G1C5</accession>
<protein>
    <recommendedName>
        <fullName evidence="3">FtsK gamma domain-containing protein</fullName>
    </recommendedName>
</protein>
<dbReference type="Proteomes" id="UP001198151">
    <property type="component" value="Unassembled WGS sequence"/>
</dbReference>
<gene>
    <name evidence="1" type="ORF">LKD70_14915</name>
</gene>
<dbReference type="EMBL" id="JAJEQX010000032">
    <property type="protein sequence ID" value="MCC2255684.1"/>
    <property type="molecule type" value="Genomic_DNA"/>
</dbReference>
<sequence length="98" mass="10810">MKRQIEGQLSLQMDALEPAKKELTFSDELNSLYNSAAEYAVKNGSMRVGTAMRVFKISSAKAQKLVARLKENGIVVGIDCRTVKRSELPQTVKVSGFC</sequence>
<organism evidence="1 2">
    <name type="scientific">Ruminococcus turbiniformis</name>
    <dbReference type="NCBI Taxonomy" id="2881258"/>
    <lineage>
        <taxon>Bacteria</taxon>
        <taxon>Bacillati</taxon>
        <taxon>Bacillota</taxon>
        <taxon>Clostridia</taxon>
        <taxon>Eubacteriales</taxon>
        <taxon>Oscillospiraceae</taxon>
        <taxon>Ruminococcus</taxon>
    </lineage>
</organism>
<reference evidence="1 2" key="1">
    <citation type="submission" date="2021-10" db="EMBL/GenBank/DDBJ databases">
        <title>Anaerobic single-cell dispensing facilitates the cultivation of human gut bacteria.</title>
        <authorList>
            <person name="Afrizal A."/>
        </authorList>
    </citation>
    <scope>NUCLEOTIDE SEQUENCE [LARGE SCALE GENOMIC DNA]</scope>
    <source>
        <strain evidence="1 2">CLA-AA-H200</strain>
    </source>
</reference>
<name>A0ABS8G1C5_9FIRM</name>
<evidence type="ECO:0000313" key="1">
    <source>
        <dbReference type="EMBL" id="MCC2255684.1"/>
    </source>
</evidence>
<proteinExistence type="predicted"/>
<comment type="caution">
    <text evidence="1">The sequence shown here is derived from an EMBL/GenBank/DDBJ whole genome shotgun (WGS) entry which is preliminary data.</text>
</comment>